<keyword evidence="3" id="KW-1185">Reference proteome</keyword>
<dbReference type="InterPro" id="IPR008309">
    <property type="entry name" value="YdbL"/>
</dbReference>
<sequence>MKRLISGLVLLLASVSVSALTLDEARSQGRVGETLGGYLATISADPESQVLVDRINKERQQSYRALAKSHNVPIEEVARLAGQKLVTRAAVGEYVRGINGRWMKK</sequence>
<dbReference type="RefSeq" id="WP_138097674.1">
    <property type="nucleotide sequence ID" value="NZ_CP040428.1"/>
</dbReference>
<evidence type="ECO:0000256" key="1">
    <source>
        <dbReference type="SAM" id="SignalP"/>
    </source>
</evidence>
<gene>
    <name evidence="2" type="ORF">FEM41_18600</name>
</gene>
<evidence type="ECO:0000313" key="3">
    <source>
        <dbReference type="Proteomes" id="UP000302163"/>
    </source>
</evidence>
<protein>
    <submittedName>
        <fullName evidence="2">DUF1318 domain-containing protein</fullName>
    </submittedName>
</protein>
<evidence type="ECO:0000313" key="2">
    <source>
        <dbReference type="EMBL" id="QCT21518.1"/>
    </source>
</evidence>
<proteinExistence type="predicted"/>
<keyword evidence="1" id="KW-0732">Signal</keyword>
<dbReference type="EMBL" id="CP040428">
    <property type="protein sequence ID" value="QCT21518.1"/>
    <property type="molecule type" value="Genomic_DNA"/>
</dbReference>
<dbReference type="Pfam" id="PF07027">
    <property type="entry name" value="DUF1318"/>
    <property type="match status" value="1"/>
</dbReference>
<dbReference type="AlphaFoldDB" id="A0A4P8YNK6"/>
<dbReference type="Proteomes" id="UP000302163">
    <property type="component" value="Chromosome"/>
</dbReference>
<dbReference type="PIRSF" id="PIRSF025560">
    <property type="entry name" value="UCP025560"/>
    <property type="match status" value="1"/>
</dbReference>
<feature type="chain" id="PRO_5020376471" evidence="1">
    <location>
        <begin position="20"/>
        <end position="105"/>
    </location>
</feature>
<organism evidence="2 3">
    <name type="scientific">Jejubacter calystegiae</name>
    <dbReference type="NCBI Taxonomy" id="2579935"/>
    <lineage>
        <taxon>Bacteria</taxon>
        <taxon>Pseudomonadati</taxon>
        <taxon>Pseudomonadota</taxon>
        <taxon>Gammaproteobacteria</taxon>
        <taxon>Enterobacterales</taxon>
        <taxon>Enterobacteriaceae</taxon>
        <taxon>Jejubacter</taxon>
    </lineage>
</organism>
<dbReference type="OrthoDB" id="9798130at2"/>
<dbReference type="KEGG" id="izh:FEM41_18600"/>
<name>A0A4P8YNK6_9ENTR</name>
<accession>A0A4P8YNK6</accession>
<feature type="signal peptide" evidence="1">
    <location>
        <begin position="1"/>
        <end position="19"/>
    </location>
</feature>
<reference evidence="2 3" key="1">
    <citation type="submission" date="2019-05" db="EMBL/GenBank/DDBJ databases">
        <title>Complete genome sequence of Izhakiella calystegiae KSNA2, an endophyte isolated from beach morning glory (Calystegia soldanella).</title>
        <authorList>
            <person name="Jiang L."/>
            <person name="Jeong J.C."/>
            <person name="Kim C.Y."/>
            <person name="Kim D.H."/>
            <person name="Kim S.W."/>
            <person name="Lee j."/>
        </authorList>
    </citation>
    <scope>NUCLEOTIDE SEQUENCE [LARGE SCALE GENOMIC DNA]</scope>
    <source>
        <strain evidence="2 3">KSNA2</strain>
    </source>
</reference>